<evidence type="ECO:0000256" key="6">
    <source>
        <dbReference type="SAM" id="MobiDB-lite"/>
    </source>
</evidence>
<dbReference type="AlphaFoldDB" id="A0A927C9W7"/>
<evidence type="ECO:0000313" key="9">
    <source>
        <dbReference type="Proteomes" id="UP000639396"/>
    </source>
</evidence>
<dbReference type="InterPro" id="IPR006059">
    <property type="entry name" value="SBP"/>
</dbReference>
<evidence type="ECO:0000256" key="7">
    <source>
        <dbReference type="SAM" id="SignalP"/>
    </source>
</evidence>
<dbReference type="Proteomes" id="UP000639396">
    <property type="component" value="Unassembled WGS sequence"/>
</dbReference>
<gene>
    <name evidence="8" type="ORF">IDH45_09095</name>
</gene>
<sequence length="441" mass="49000">MKNKLAMGWVIPMTAVLLASCGGNGGGSGKEGSGAPEGAVKPADQPVTLVVNNGVNSDDQERFMQDYGNAIRKKFPHVTLEYHPSAALKDRVTAQETIDIVYTSIGLTPSQLMEFGLQYDISELIKKNQYDLNRLEPSTVKMQQQLADGGLYGLPVHTTTLALYYNKDIFDKFGAPYPKDGMTWDELYELTKKVSRTEGGVMYRGFSMSFPHMMRLNQQSLPYLESKTNKVLYGSDNFKQMTENLTRFFRLPGNEGDADTAVLSKQVNLFIKDKTLAMLAHLTTSMREPAMREAFKTMNWDVVSLPYLKESPGLGPQSYPTFFYVSSTSKHKDAAFQVIAYLTSDEFQLEQSKKGIPSILKSPEVMKAYAQDDEYSAGKNRKGMIPEKYADPALYTKYSSAAEAGLLTALSRISQGQEDTNTALRVATETAEKAIKELQAK</sequence>
<keyword evidence="9" id="KW-1185">Reference proteome</keyword>
<evidence type="ECO:0000256" key="1">
    <source>
        <dbReference type="ARBA" id="ARBA00022475"/>
    </source>
</evidence>
<dbReference type="EMBL" id="JACXJA010000008">
    <property type="protein sequence ID" value="MBD2862136.1"/>
    <property type="molecule type" value="Genomic_DNA"/>
</dbReference>
<dbReference type="PANTHER" id="PTHR43649:SF33">
    <property type="entry name" value="POLYGALACTURONAN_RHAMNOGALACTURONAN-BINDING PROTEIN YTCQ"/>
    <property type="match status" value="1"/>
</dbReference>
<dbReference type="InterPro" id="IPR050490">
    <property type="entry name" value="Bact_solute-bd_prot1"/>
</dbReference>
<reference evidence="8" key="1">
    <citation type="submission" date="2020-09" db="EMBL/GenBank/DDBJ databases">
        <title>A novel bacterium of genus Paenibacillus, isolated from South China Sea.</title>
        <authorList>
            <person name="Huang H."/>
            <person name="Mo K."/>
            <person name="Hu Y."/>
        </authorList>
    </citation>
    <scope>NUCLEOTIDE SEQUENCE</scope>
    <source>
        <strain evidence="8">IB182363</strain>
    </source>
</reference>
<dbReference type="Gene3D" id="3.40.190.10">
    <property type="entry name" value="Periplasmic binding protein-like II"/>
    <property type="match status" value="1"/>
</dbReference>
<dbReference type="SUPFAM" id="SSF53850">
    <property type="entry name" value="Periplasmic binding protein-like II"/>
    <property type="match status" value="1"/>
</dbReference>
<evidence type="ECO:0000313" key="8">
    <source>
        <dbReference type="EMBL" id="MBD2862136.1"/>
    </source>
</evidence>
<keyword evidence="2 7" id="KW-0732">Signal</keyword>
<evidence type="ECO:0000256" key="4">
    <source>
        <dbReference type="ARBA" id="ARBA00023139"/>
    </source>
</evidence>
<keyword evidence="4" id="KW-0564">Palmitate</keyword>
<keyword evidence="1" id="KW-1003">Cell membrane</keyword>
<organism evidence="8 9">
    <name type="scientific">Paenibacillus oceani</name>
    <dbReference type="NCBI Taxonomy" id="2772510"/>
    <lineage>
        <taxon>Bacteria</taxon>
        <taxon>Bacillati</taxon>
        <taxon>Bacillota</taxon>
        <taxon>Bacilli</taxon>
        <taxon>Bacillales</taxon>
        <taxon>Paenibacillaceae</taxon>
        <taxon>Paenibacillus</taxon>
    </lineage>
</organism>
<evidence type="ECO:0000256" key="3">
    <source>
        <dbReference type="ARBA" id="ARBA00023136"/>
    </source>
</evidence>
<accession>A0A927C9W7</accession>
<name>A0A927C9W7_9BACL</name>
<dbReference type="PANTHER" id="PTHR43649">
    <property type="entry name" value="ARABINOSE-BINDING PROTEIN-RELATED"/>
    <property type="match status" value="1"/>
</dbReference>
<evidence type="ECO:0000256" key="5">
    <source>
        <dbReference type="ARBA" id="ARBA00023288"/>
    </source>
</evidence>
<feature type="signal peptide" evidence="7">
    <location>
        <begin position="1"/>
        <end position="19"/>
    </location>
</feature>
<protein>
    <submittedName>
        <fullName evidence="8">Extracellular solute-binding protein</fullName>
    </submittedName>
</protein>
<proteinExistence type="predicted"/>
<keyword evidence="3" id="KW-0472">Membrane</keyword>
<dbReference type="RefSeq" id="WP_190926738.1">
    <property type="nucleotide sequence ID" value="NZ_JACXJA010000008.1"/>
</dbReference>
<comment type="caution">
    <text evidence="8">The sequence shown here is derived from an EMBL/GenBank/DDBJ whole genome shotgun (WGS) entry which is preliminary data.</text>
</comment>
<dbReference type="Pfam" id="PF01547">
    <property type="entry name" value="SBP_bac_1"/>
    <property type="match status" value="1"/>
</dbReference>
<evidence type="ECO:0000256" key="2">
    <source>
        <dbReference type="ARBA" id="ARBA00022729"/>
    </source>
</evidence>
<keyword evidence="5" id="KW-0449">Lipoprotein</keyword>
<feature type="region of interest" description="Disordered" evidence="6">
    <location>
        <begin position="26"/>
        <end position="45"/>
    </location>
</feature>
<feature type="chain" id="PRO_5038668149" evidence="7">
    <location>
        <begin position="20"/>
        <end position="441"/>
    </location>
</feature>
<dbReference type="PROSITE" id="PS51257">
    <property type="entry name" value="PROKAR_LIPOPROTEIN"/>
    <property type="match status" value="1"/>
</dbReference>